<feature type="compositionally biased region" description="Basic and acidic residues" evidence="7">
    <location>
        <begin position="681"/>
        <end position="691"/>
    </location>
</feature>
<dbReference type="GO" id="GO:0005923">
    <property type="term" value="C:bicellular tight junction"/>
    <property type="evidence" value="ECO:0007669"/>
    <property type="project" value="TreeGrafter"/>
</dbReference>
<feature type="coiled-coil region" evidence="6">
    <location>
        <begin position="390"/>
        <end position="487"/>
    </location>
</feature>
<dbReference type="Pfam" id="PF12240">
    <property type="entry name" value="Angiomotin_C"/>
    <property type="match status" value="1"/>
</dbReference>
<feature type="region of interest" description="Disordered" evidence="7">
    <location>
        <begin position="1"/>
        <end position="173"/>
    </location>
</feature>
<dbReference type="PANTHER" id="PTHR14826:SF12">
    <property type="entry name" value="ANGIOMOTIN-LIKE PROTEIN 1"/>
    <property type="match status" value="1"/>
</dbReference>
<dbReference type="AlphaFoldDB" id="A0A9W7WJ74"/>
<sequence>MHGSEDSASGTVLQRLMQEHLRYGASGPKEATQGNSSHMPSSPPFTENLEDHLYQSVLPQSQPRQEPQGQEHQVDSSTMEKTAAGVSQGAGGPGFDNVQLPSYEEAKIQSQLYRGQHSPTDLQSQNQGHQSLESHENHQMCLTVSDSPTGSHSCPPSLSSAYSLSSSPSLASLSTSLPAVPVKAHAESRPWFQQGGGASLPDEGLTELKHGHVRSLSERIMQLGLERNGTKQSVGSSGSSSAGDSSHGDESAENSPPAPSSSPKWFLEERGPPPEYPFKFRVQTTLPPSLNTNIGSLDYAHLHNDTLTSAMPEQARPCPVSLGASQQQNSPVSEMCVLPSSQASQQQYQPISQSRALGFPPAQVESVNHGPSVRLAPLGQPFPGEVFAMVSHTQQMLEILKEENQSLKQELQKQNEKASRLQRLELEIERLSETYESLVKSSSKREALDKTMRNKLEGEIRRLHDFNRDLRDRLETANRQLANQELKVQEDGHLYLSQRRESLKDLEKFLVEVASLRSANEDQQHHIDILEQALDNAQSKVVRLEEELSKKQMYVERVERLQQALAQLQAACEKREQLERRLRTRLERELEVLRTQQRAGVGVPLSVGESSAPALLDLLREREERILGLEADMTRWEQKYLEESAMRHFAMEAAATAAAQRDRTIIQHSRSGSYSDGSLWQHEDDNRPQSGRRCQEMEQRMKNLHAQLLEKDAMIKVLQQRSRREPAPLRPARSVPSISIATGLHVRQTSQTDRRDQHGWKGSTSVLLGKDTVEHILPSLPLLSVSSVPSPLPPSFSSSLPSSFPPFLASAGSSTSLTRLSSCLPRSSPPSSSSTLPLPSSSSLTPLASFSLPSTPLMSLHSKSASRDSGSQTEMFRAATSTRQHKTESLSGQTKGVEGRAQLSGGQKIALPDLDLLEILI</sequence>
<dbReference type="GO" id="GO:0005886">
    <property type="term" value="C:plasma membrane"/>
    <property type="evidence" value="ECO:0007669"/>
    <property type="project" value="TreeGrafter"/>
</dbReference>
<reference evidence="9" key="1">
    <citation type="submission" date="2021-02" db="EMBL/GenBank/DDBJ databases">
        <title>Comparative genomics reveals that relaxation of natural selection precedes convergent phenotypic evolution of cavefish.</title>
        <authorList>
            <person name="Peng Z."/>
        </authorList>
    </citation>
    <scope>NUCLEOTIDE SEQUENCE</scope>
    <source>
        <tissue evidence="9">Muscle</tissue>
    </source>
</reference>
<dbReference type="GO" id="GO:0035329">
    <property type="term" value="P:hippo signaling"/>
    <property type="evidence" value="ECO:0007669"/>
    <property type="project" value="TreeGrafter"/>
</dbReference>
<dbReference type="PRINTS" id="PR01807">
    <property type="entry name" value="ANGIOMOTIN"/>
</dbReference>
<evidence type="ECO:0000256" key="7">
    <source>
        <dbReference type="SAM" id="MobiDB-lite"/>
    </source>
</evidence>
<protein>
    <submittedName>
        <fullName evidence="9">Angiomotin-like protein 1</fullName>
    </submittedName>
</protein>
<evidence type="ECO:0000313" key="9">
    <source>
        <dbReference type="EMBL" id="KAI7800970.1"/>
    </source>
</evidence>
<dbReference type="GO" id="GO:0001525">
    <property type="term" value="P:angiogenesis"/>
    <property type="evidence" value="ECO:0007669"/>
    <property type="project" value="TreeGrafter"/>
</dbReference>
<feature type="compositionally biased region" description="Polar residues" evidence="7">
    <location>
        <begin position="1"/>
        <end position="12"/>
    </location>
</feature>
<feature type="region of interest" description="Disordered" evidence="7">
    <location>
        <begin position="859"/>
        <end position="900"/>
    </location>
</feature>
<feature type="compositionally biased region" description="Polar residues" evidence="7">
    <location>
        <begin position="57"/>
        <end position="80"/>
    </location>
</feature>
<dbReference type="EMBL" id="JAFHDT010000014">
    <property type="protein sequence ID" value="KAI7800970.1"/>
    <property type="molecule type" value="Genomic_DNA"/>
</dbReference>
<feature type="coiled-coil region" evidence="6">
    <location>
        <begin position="520"/>
        <end position="588"/>
    </location>
</feature>
<dbReference type="PANTHER" id="PTHR14826">
    <property type="entry name" value="ANGIOMOTIN"/>
    <property type="match status" value="1"/>
</dbReference>
<dbReference type="OrthoDB" id="5974715at2759"/>
<comment type="caution">
    <text evidence="9">The sequence shown here is derived from an EMBL/GenBank/DDBJ whole genome shotgun (WGS) entry which is preliminary data.</text>
</comment>
<dbReference type="GO" id="GO:0031410">
    <property type="term" value="C:cytoplasmic vesicle"/>
    <property type="evidence" value="ECO:0007669"/>
    <property type="project" value="TreeGrafter"/>
</dbReference>
<name>A0A9W7WJ74_TRIRA</name>
<feature type="domain" description="Angiomotin C-terminal" evidence="8">
    <location>
        <begin position="554"/>
        <end position="751"/>
    </location>
</feature>
<keyword evidence="3" id="KW-0597">Phosphoprotein</keyword>
<feature type="compositionally biased region" description="Polar residues" evidence="7">
    <location>
        <begin position="140"/>
        <end position="150"/>
    </location>
</feature>
<comment type="subcellular location">
    <subcellularLocation>
        <location evidence="1">Cell junction</location>
    </subcellularLocation>
</comment>
<gene>
    <name evidence="9" type="ORF">IRJ41_018006</name>
</gene>
<feature type="compositionally biased region" description="Polar residues" evidence="7">
    <location>
        <begin position="861"/>
        <end position="882"/>
    </location>
</feature>
<keyword evidence="5 6" id="KW-0175">Coiled coil</keyword>
<organism evidence="9 10">
    <name type="scientific">Triplophysa rosa</name>
    <name type="common">Cave loach</name>
    <dbReference type="NCBI Taxonomy" id="992332"/>
    <lineage>
        <taxon>Eukaryota</taxon>
        <taxon>Metazoa</taxon>
        <taxon>Chordata</taxon>
        <taxon>Craniata</taxon>
        <taxon>Vertebrata</taxon>
        <taxon>Euteleostomi</taxon>
        <taxon>Actinopterygii</taxon>
        <taxon>Neopterygii</taxon>
        <taxon>Teleostei</taxon>
        <taxon>Ostariophysi</taxon>
        <taxon>Cypriniformes</taxon>
        <taxon>Nemacheilidae</taxon>
        <taxon>Triplophysa</taxon>
    </lineage>
</organism>
<dbReference type="Proteomes" id="UP001059041">
    <property type="component" value="Linkage Group LG14"/>
</dbReference>
<evidence type="ECO:0000256" key="2">
    <source>
        <dbReference type="ARBA" id="ARBA00010300"/>
    </source>
</evidence>
<dbReference type="GO" id="GO:0003365">
    <property type="term" value="P:establishment of cell polarity involved in ameboidal cell migration"/>
    <property type="evidence" value="ECO:0007669"/>
    <property type="project" value="TreeGrafter"/>
</dbReference>
<feature type="region of interest" description="Disordered" evidence="7">
    <location>
        <begin position="670"/>
        <end position="691"/>
    </location>
</feature>
<dbReference type="InterPro" id="IPR051747">
    <property type="entry name" value="Angiomotin-like"/>
</dbReference>
<evidence type="ECO:0000256" key="3">
    <source>
        <dbReference type="ARBA" id="ARBA00022553"/>
    </source>
</evidence>
<dbReference type="GO" id="GO:0030334">
    <property type="term" value="P:regulation of cell migration"/>
    <property type="evidence" value="ECO:0007669"/>
    <property type="project" value="TreeGrafter"/>
</dbReference>
<proteinExistence type="inferred from homology"/>
<evidence type="ECO:0000256" key="5">
    <source>
        <dbReference type="ARBA" id="ARBA00023054"/>
    </source>
</evidence>
<dbReference type="GO" id="GO:0030036">
    <property type="term" value="P:actin cytoskeleton organization"/>
    <property type="evidence" value="ECO:0007669"/>
    <property type="project" value="TreeGrafter"/>
</dbReference>
<comment type="similarity">
    <text evidence="2">Belongs to the angiomotin family.</text>
</comment>
<keyword evidence="10" id="KW-1185">Reference proteome</keyword>
<evidence type="ECO:0000256" key="1">
    <source>
        <dbReference type="ARBA" id="ARBA00004282"/>
    </source>
</evidence>
<dbReference type="InterPro" id="IPR009114">
    <property type="entry name" value="Angiomotin"/>
</dbReference>
<feature type="region of interest" description="Disordered" evidence="7">
    <location>
        <begin position="228"/>
        <end position="278"/>
    </location>
</feature>
<accession>A0A9W7WJ74</accession>
<keyword evidence="4" id="KW-0965">Cell junction</keyword>
<feature type="region of interest" description="Disordered" evidence="7">
    <location>
        <begin position="818"/>
        <end position="841"/>
    </location>
</feature>
<evidence type="ECO:0000256" key="4">
    <source>
        <dbReference type="ARBA" id="ARBA00022949"/>
    </source>
</evidence>
<evidence type="ECO:0000313" key="10">
    <source>
        <dbReference type="Proteomes" id="UP001059041"/>
    </source>
</evidence>
<evidence type="ECO:0000256" key="6">
    <source>
        <dbReference type="SAM" id="Coils"/>
    </source>
</evidence>
<evidence type="ECO:0000259" key="8">
    <source>
        <dbReference type="Pfam" id="PF12240"/>
    </source>
</evidence>
<feature type="compositionally biased region" description="Low complexity" evidence="7">
    <location>
        <begin position="151"/>
        <end position="173"/>
    </location>
</feature>
<feature type="compositionally biased region" description="Polar residues" evidence="7">
    <location>
        <begin position="108"/>
        <end position="131"/>
    </location>
</feature>
<feature type="compositionally biased region" description="Low complexity" evidence="7">
    <location>
        <begin position="233"/>
        <end position="245"/>
    </location>
</feature>
<dbReference type="InterPro" id="IPR024646">
    <property type="entry name" value="Angiomotin_C"/>
</dbReference>